<gene>
    <name evidence="2" type="ORF">C12CBH8_22750</name>
</gene>
<reference evidence="3" key="1">
    <citation type="submission" date="2020-07" db="EMBL/GenBank/DDBJ databases">
        <title>Complete genome sequencing of Clostridia bacterium strain 12CBH8.</title>
        <authorList>
            <person name="Sakamoto M."/>
            <person name="Murakami T."/>
            <person name="Mori H."/>
        </authorList>
    </citation>
    <scope>NUCLEOTIDE SEQUENCE [LARGE SCALE GENOMIC DNA]</scope>
    <source>
        <strain evidence="3">12CBH8</strain>
    </source>
</reference>
<feature type="transmembrane region" description="Helical" evidence="1">
    <location>
        <begin position="327"/>
        <end position="348"/>
    </location>
</feature>
<dbReference type="RefSeq" id="WP_215533290.1">
    <property type="nucleotide sequence ID" value="NZ_AP023321.1"/>
</dbReference>
<feature type="transmembrane region" description="Helical" evidence="1">
    <location>
        <begin position="143"/>
        <end position="166"/>
    </location>
</feature>
<feature type="transmembrane region" description="Helical" evidence="1">
    <location>
        <begin position="59"/>
        <end position="79"/>
    </location>
</feature>
<feature type="transmembrane region" description="Helical" evidence="1">
    <location>
        <begin position="241"/>
        <end position="260"/>
    </location>
</feature>
<dbReference type="AlphaFoldDB" id="A0A7I8D475"/>
<feature type="transmembrane region" description="Helical" evidence="1">
    <location>
        <begin position="475"/>
        <end position="503"/>
    </location>
</feature>
<evidence type="ECO:0000313" key="2">
    <source>
        <dbReference type="EMBL" id="BCI61636.1"/>
    </source>
</evidence>
<feature type="transmembrane region" description="Helical" evidence="1">
    <location>
        <begin position="107"/>
        <end position="131"/>
    </location>
</feature>
<keyword evidence="1" id="KW-0812">Transmembrane</keyword>
<feature type="transmembrane region" description="Helical" evidence="1">
    <location>
        <begin position="178"/>
        <end position="196"/>
    </location>
</feature>
<keyword evidence="1" id="KW-0472">Membrane</keyword>
<dbReference type="Proteomes" id="UP000593890">
    <property type="component" value="Chromosome"/>
</dbReference>
<accession>A0A7I8D475</accession>
<keyword evidence="1" id="KW-1133">Transmembrane helix</keyword>
<dbReference type="Pfam" id="PF16962">
    <property type="entry name" value="ABC_export"/>
    <property type="match status" value="1"/>
</dbReference>
<sequence>MNALVYLPVTSIKNSIKQLKNKPSRLVGYLVVACIFVMLLFTSFLSPEPDREDFPQADIHLFGVIVIALGLLFFGLYVYQGLSRGSSFFSLPDANLLFCAPVSPKRILVYGLLKQMGVTILASVFIVFQLPNLRNFFGLGADSLVYIFIGYVLMLFLGNLFCIWLYSTVSQSPSRKKVVKVILAALAAAVLIWFGVEAASTKDLYGSVIKVFDSFALTCIPIMGWIKGFIMAAIAGSWVEAIIWLVLSLAGGGLMILGVLRSDADYYEDILLSTETTYQTKQAQKEGNLNMSMGKAKVRKGDTGLKGGKGASTLFYRRLRENRKKHILWMDGVSLVYLAIALLFGFIFREEMQAGDLFPPLFILGMSAYMGIIFSCTTGFVKEITKPYIYLIPQSPFQKLLWSAAYDCLKPFGDALLVYGVLALAGGCPPLTAISCGLTFGSFSSLYACCNILMQRIFGSGSGKSAASRLTKGQGMLFLLYMLAVMILLVPGIVVSVIVSFALPSSIQALGVLALFVWNMGLSAVVLVLSRNVLNNMES</sequence>
<dbReference type="KEGG" id="sman:C12CBH8_22750"/>
<organism evidence="2 3">
    <name type="scientific">Solibaculum mannosilyticum</name>
    <dbReference type="NCBI Taxonomy" id="2780922"/>
    <lineage>
        <taxon>Bacteria</taxon>
        <taxon>Bacillati</taxon>
        <taxon>Bacillota</taxon>
        <taxon>Clostridia</taxon>
        <taxon>Eubacteriales</taxon>
        <taxon>Oscillospiraceae</taxon>
        <taxon>Solibaculum</taxon>
    </lineage>
</organism>
<keyword evidence="3" id="KW-1185">Reference proteome</keyword>
<protein>
    <submittedName>
        <fullName evidence="2">Uncharacterized protein</fullName>
    </submittedName>
</protein>
<feature type="transmembrane region" description="Helical" evidence="1">
    <location>
        <begin position="509"/>
        <end position="529"/>
    </location>
</feature>
<dbReference type="InterPro" id="IPR031584">
    <property type="entry name" value="Put_ABC_export"/>
</dbReference>
<feature type="transmembrane region" description="Helical" evidence="1">
    <location>
        <begin position="360"/>
        <end position="381"/>
    </location>
</feature>
<evidence type="ECO:0000256" key="1">
    <source>
        <dbReference type="SAM" id="Phobius"/>
    </source>
</evidence>
<proteinExistence type="predicted"/>
<name>A0A7I8D475_9FIRM</name>
<evidence type="ECO:0000313" key="3">
    <source>
        <dbReference type="Proteomes" id="UP000593890"/>
    </source>
</evidence>
<feature type="transmembrane region" description="Helical" evidence="1">
    <location>
        <begin position="26"/>
        <end position="47"/>
    </location>
</feature>
<dbReference type="EMBL" id="AP023321">
    <property type="protein sequence ID" value="BCI61636.1"/>
    <property type="molecule type" value="Genomic_DNA"/>
</dbReference>